<keyword evidence="7" id="KW-0804">Transcription</keyword>
<gene>
    <name evidence="12" type="ORF">TRITD_2Bv1G244640</name>
</gene>
<keyword evidence="5" id="KW-0175">Coiled coil</keyword>
<evidence type="ECO:0000313" key="13">
    <source>
        <dbReference type="Proteomes" id="UP000324705"/>
    </source>
</evidence>
<dbReference type="GO" id="GO:0005634">
    <property type="term" value="C:nucleus"/>
    <property type="evidence" value="ECO:0007669"/>
    <property type="project" value="UniProtKB-SubCell"/>
</dbReference>
<dbReference type="GO" id="GO:0045893">
    <property type="term" value="P:positive regulation of DNA-templated transcription"/>
    <property type="evidence" value="ECO:0007669"/>
    <property type="project" value="UniProtKB-ARBA"/>
</dbReference>
<proteinExistence type="inferred from homology"/>
<dbReference type="AlphaFoldDB" id="A0A9R1Q113"/>
<evidence type="ECO:0000313" key="12">
    <source>
        <dbReference type="EMBL" id="VAH53506.1"/>
    </source>
</evidence>
<dbReference type="GO" id="GO:0003700">
    <property type="term" value="F:DNA-binding transcription factor activity"/>
    <property type="evidence" value="ECO:0007669"/>
    <property type="project" value="InterPro"/>
</dbReference>
<dbReference type="InterPro" id="IPR025422">
    <property type="entry name" value="TGA_domain"/>
</dbReference>
<feature type="region of interest" description="Disordered" evidence="10">
    <location>
        <begin position="176"/>
        <end position="200"/>
    </location>
</feature>
<reference evidence="12 13" key="1">
    <citation type="submission" date="2017-09" db="EMBL/GenBank/DDBJ databases">
        <authorList>
            <consortium name="International Durum Wheat Genome Sequencing Consortium (IDWGSC)"/>
            <person name="Milanesi L."/>
        </authorList>
    </citation>
    <scope>NUCLEOTIDE SEQUENCE [LARGE SCALE GENOMIC DNA]</scope>
    <source>
        <strain evidence="13">cv. Svevo</strain>
    </source>
</reference>
<evidence type="ECO:0000256" key="4">
    <source>
        <dbReference type="ARBA" id="ARBA00023015"/>
    </source>
</evidence>
<feature type="domain" description="DOG1" evidence="11">
    <location>
        <begin position="219"/>
        <end position="425"/>
    </location>
</feature>
<name>A0A9R1Q113_TRITD</name>
<sequence>MEFYPGYLEDHFNIHKLSGTGGASPPEYMTSAAATQYAPAPLRMAMYERAPQQQQHHHHHHHQQQQQPQLQPALGMWSSEPYKVDSGGQATSGSSIMEPDAKFDHAGLDDDPHMDELETAGDADQGASKPKEKVMRRLAQNREAARKSRLRKKVPPIQQLESSRIKLAQLEQELQRTRQQQGMYGGSNPGASLQRHHGGGSAGHFGFAAAGQMMMDPGVAEFEIEYGHWVDEQKRHTEELRSALQPGQATSELELEVMVQTGLANYDRLFRIKGAAAQADVFCVMSGLWRSPAERFFLWIGGFRPSEVLKILSPQLEPMTDPQSVAVYALQLTSAQAEDALSQGMQKLQQTLAESLTDPFAAPDAYMVGAVEKLKGLVGFVQQEHAQDPDDAAGGQGPARARGLLPAPPRAQHALGGPPARVRHKLSCTRSRSNGGSRERSTMAQKKLVRT</sequence>
<protein>
    <recommendedName>
        <fullName evidence="11">DOG1 domain-containing protein</fullName>
    </recommendedName>
</protein>
<evidence type="ECO:0000259" key="11">
    <source>
        <dbReference type="PROSITE" id="PS51806"/>
    </source>
</evidence>
<comment type="function">
    <text evidence="9">Transcriptional activator that binds specifically to the DNA sequence 5'-TGACG-3'. Recognizes ocs elements like the as-1 motif of the cauliflower mosaic virus 35S promoter. Binding to the as-1-like cis elements mediate auxin- and salicylic acid-inducible transcription. Binds to the hexamer motif 5'-ACGTCA-3' of histone gene promoters.</text>
</comment>
<dbReference type="EMBL" id="LT934114">
    <property type="protein sequence ID" value="VAH53506.1"/>
    <property type="molecule type" value="Genomic_DNA"/>
</dbReference>
<accession>A0A9R1Q113</accession>
<evidence type="ECO:0000256" key="7">
    <source>
        <dbReference type="ARBA" id="ARBA00023163"/>
    </source>
</evidence>
<dbReference type="PANTHER" id="PTHR45693">
    <property type="entry name" value="TRANSCRIPTION FACTOR TGA9"/>
    <property type="match status" value="1"/>
</dbReference>
<keyword evidence="4" id="KW-0805">Transcription regulation</keyword>
<dbReference type="FunFam" id="1.20.5.170:FF:000019">
    <property type="entry name" value="BZIP family transcription factor"/>
    <property type="match status" value="1"/>
</dbReference>
<evidence type="ECO:0000256" key="3">
    <source>
        <dbReference type="ARBA" id="ARBA00011195"/>
    </source>
</evidence>
<dbReference type="Gene3D" id="1.20.5.170">
    <property type="match status" value="1"/>
</dbReference>
<dbReference type="GO" id="GO:0006351">
    <property type="term" value="P:DNA-templated transcription"/>
    <property type="evidence" value="ECO:0007669"/>
    <property type="project" value="InterPro"/>
</dbReference>
<evidence type="ECO:0000256" key="6">
    <source>
        <dbReference type="ARBA" id="ARBA00023125"/>
    </source>
</evidence>
<keyword evidence="13" id="KW-1185">Reference proteome</keyword>
<feature type="region of interest" description="Disordered" evidence="10">
    <location>
        <begin position="50"/>
        <end position="134"/>
    </location>
</feature>
<evidence type="ECO:0000256" key="8">
    <source>
        <dbReference type="ARBA" id="ARBA00023242"/>
    </source>
</evidence>
<dbReference type="Pfam" id="PF14144">
    <property type="entry name" value="DOG1"/>
    <property type="match status" value="1"/>
</dbReference>
<feature type="compositionally biased region" description="Basic and acidic residues" evidence="10">
    <location>
        <begin position="99"/>
        <end position="116"/>
    </location>
</feature>
<evidence type="ECO:0000256" key="9">
    <source>
        <dbReference type="ARBA" id="ARBA00059463"/>
    </source>
</evidence>
<dbReference type="Gramene" id="TRITD2Bv1G244640.1">
    <property type="protein sequence ID" value="TRITD2Bv1G244640.1"/>
    <property type="gene ID" value="TRITD2Bv1G244640"/>
</dbReference>
<dbReference type="PROSITE" id="PS51806">
    <property type="entry name" value="DOG1"/>
    <property type="match status" value="1"/>
</dbReference>
<keyword evidence="8" id="KW-0539">Nucleus</keyword>
<dbReference type="InterPro" id="IPR004827">
    <property type="entry name" value="bZIP"/>
</dbReference>
<dbReference type="PANTHER" id="PTHR45693:SF36">
    <property type="entry name" value="TRANSCRIPTION FACTOR TGA4"/>
    <property type="match status" value="1"/>
</dbReference>
<comment type="subunit">
    <text evidence="3">Binds DNA as a dimer.</text>
</comment>
<organism evidence="12 13">
    <name type="scientific">Triticum turgidum subsp. durum</name>
    <name type="common">Durum wheat</name>
    <name type="synonym">Triticum durum</name>
    <dbReference type="NCBI Taxonomy" id="4567"/>
    <lineage>
        <taxon>Eukaryota</taxon>
        <taxon>Viridiplantae</taxon>
        <taxon>Streptophyta</taxon>
        <taxon>Embryophyta</taxon>
        <taxon>Tracheophyta</taxon>
        <taxon>Spermatophyta</taxon>
        <taxon>Magnoliopsida</taxon>
        <taxon>Liliopsida</taxon>
        <taxon>Poales</taxon>
        <taxon>Poaceae</taxon>
        <taxon>BOP clade</taxon>
        <taxon>Pooideae</taxon>
        <taxon>Triticodae</taxon>
        <taxon>Triticeae</taxon>
        <taxon>Triticinae</taxon>
        <taxon>Triticum</taxon>
    </lineage>
</organism>
<keyword evidence="6" id="KW-0238">DNA-binding</keyword>
<evidence type="ECO:0000256" key="2">
    <source>
        <dbReference type="ARBA" id="ARBA00007163"/>
    </source>
</evidence>
<evidence type="ECO:0000256" key="1">
    <source>
        <dbReference type="ARBA" id="ARBA00004123"/>
    </source>
</evidence>
<dbReference type="PROSITE" id="PS00036">
    <property type="entry name" value="BZIP_BASIC"/>
    <property type="match status" value="1"/>
</dbReference>
<comment type="similarity">
    <text evidence="2">Belongs to the bZIP family.</text>
</comment>
<evidence type="ECO:0000256" key="10">
    <source>
        <dbReference type="SAM" id="MobiDB-lite"/>
    </source>
</evidence>
<dbReference type="OMA" id="FKHNIGN"/>
<feature type="region of interest" description="Disordered" evidence="10">
    <location>
        <begin position="387"/>
        <end position="451"/>
    </location>
</feature>
<evidence type="ECO:0000256" key="5">
    <source>
        <dbReference type="ARBA" id="ARBA00023054"/>
    </source>
</evidence>
<comment type="subcellular location">
    <subcellularLocation>
        <location evidence="1">Nucleus</location>
    </subcellularLocation>
</comment>
<dbReference type="Proteomes" id="UP000324705">
    <property type="component" value="Chromosome 2B"/>
</dbReference>
<dbReference type="GO" id="GO:0043565">
    <property type="term" value="F:sequence-specific DNA binding"/>
    <property type="evidence" value="ECO:0007669"/>
    <property type="project" value="InterPro"/>
</dbReference>